<dbReference type="SUPFAM" id="SSF47413">
    <property type="entry name" value="lambda repressor-like DNA-binding domains"/>
    <property type="match status" value="1"/>
</dbReference>
<dbReference type="Gene3D" id="3.30.450.180">
    <property type="match status" value="1"/>
</dbReference>
<gene>
    <name evidence="2" type="ORF">BJ960_001544</name>
</gene>
<dbReference type="PANTHER" id="PTHR35010">
    <property type="entry name" value="BLL4672 PROTEIN-RELATED"/>
    <property type="match status" value="1"/>
</dbReference>
<dbReference type="RefSeq" id="WP_185986855.1">
    <property type="nucleotide sequence ID" value="NZ_BAAALZ010000001.1"/>
</dbReference>
<dbReference type="InterPro" id="IPR041413">
    <property type="entry name" value="MLTR_LBD"/>
</dbReference>
<dbReference type="EMBL" id="JACCBD010000001">
    <property type="protein sequence ID" value="NYD26741.1"/>
    <property type="molecule type" value="Genomic_DNA"/>
</dbReference>
<dbReference type="InterPro" id="IPR010982">
    <property type="entry name" value="Lambda_DNA-bd_dom_sf"/>
</dbReference>
<proteinExistence type="predicted"/>
<organism evidence="2 3">
    <name type="scientific">Leucobacter aridicollis</name>
    <dbReference type="NCBI Taxonomy" id="283878"/>
    <lineage>
        <taxon>Bacteria</taxon>
        <taxon>Bacillati</taxon>
        <taxon>Actinomycetota</taxon>
        <taxon>Actinomycetes</taxon>
        <taxon>Micrococcales</taxon>
        <taxon>Microbacteriaceae</taxon>
        <taxon>Leucobacter</taxon>
    </lineage>
</organism>
<dbReference type="GO" id="GO:0003677">
    <property type="term" value="F:DNA binding"/>
    <property type="evidence" value="ECO:0007669"/>
    <property type="project" value="InterPro"/>
</dbReference>
<evidence type="ECO:0000259" key="1">
    <source>
        <dbReference type="SMART" id="SM00530"/>
    </source>
</evidence>
<dbReference type="Gene3D" id="1.10.260.40">
    <property type="entry name" value="lambda repressor-like DNA-binding domains"/>
    <property type="match status" value="1"/>
</dbReference>
<name>A0A852QZF2_9MICO</name>
<protein>
    <submittedName>
        <fullName evidence="2">Transcriptional regulator with XRE-family HTH domain</fullName>
    </submittedName>
</protein>
<keyword evidence="3" id="KW-1185">Reference proteome</keyword>
<evidence type="ECO:0000313" key="3">
    <source>
        <dbReference type="Proteomes" id="UP000586095"/>
    </source>
</evidence>
<comment type="caution">
    <text evidence="2">The sequence shown here is derived from an EMBL/GenBank/DDBJ whole genome shotgun (WGS) entry which is preliminary data.</text>
</comment>
<reference evidence="2 3" key="1">
    <citation type="submission" date="2020-07" db="EMBL/GenBank/DDBJ databases">
        <title>Sequencing the genomes of 1000 actinobacteria strains.</title>
        <authorList>
            <person name="Klenk H.-P."/>
        </authorList>
    </citation>
    <scope>NUCLEOTIDE SEQUENCE [LARGE SCALE GENOMIC DNA]</scope>
    <source>
        <strain evidence="2 3">DSM 17380</strain>
    </source>
</reference>
<accession>A0A852QZF2</accession>
<dbReference type="AlphaFoldDB" id="A0A852QZF2"/>
<dbReference type="InterPro" id="IPR001387">
    <property type="entry name" value="Cro/C1-type_HTH"/>
</dbReference>
<evidence type="ECO:0000313" key="2">
    <source>
        <dbReference type="EMBL" id="NYD26741.1"/>
    </source>
</evidence>
<feature type="domain" description="HTH cro/C1-type" evidence="1">
    <location>
        <begin position="15"/>
        <end position="87"/>
    </location>
</feature>
<sequence>MIRPRTARGQQLGEFLASKRRAQPRAALGLPPGNRRSETGLSREEVATLAGMSVSWYTWLEQGRDINASDQVLHAVARVLQLTEPETDYVRALAAPGPAQQPPPPDDAPPHLLNLIRSFSFPAFILTSDWTIVGWNAGYEWLYGPIVAAPVEERNLLRIIYTDPRNRELLPNWERDSRSFLAEFRAESGVRLSSERHRALIESLTELSPEFRTQWAEQTVSRFTSRLRTFTHPTDGELVFEHHRLVPSDAADMHVVIYAPAPHGADATQRTAGTIGTSDGATR</sequence>
<dbReference type="Pfam" id="PF17765">
    <property type="entry name" value="MLTR_LBD"/>
    <property type="match status" value="1"/>
</dbReference>
<dbReference type="Pfam" id="PF13560">
    <property type="entry name" value="HTH_31"/>
    <property type="match status" value="1"/>
</dbReference>
<dbReference type="CDD" id="cd00093">
    <property type="entry name" value="HTH_XRE"/>
    <property type="match status" value="1"/>
</dbReference>
<dbReference type="Proteomes" id="UP000586095">
    <property type="component" value="Unassembled WGS sequence"/>
</dbReference>
<dbReference type="PANTHER" id="PTHR35010:SF2">
    <property type="entry name" value="BLL4672 PROTEIN"/>
    <property type="match status" value="1"/>
</dbReference>
<dbReference type="SMART" id="SM00530">
    <property type="entry name" value="HTH_XRE"/>
    <property type="match status" value="1"/>
</dbReference>